<feature type="region of interest" description="Disordered" evidence="1">
    <location>
        <begin position="294"/>
        <end position="325"/>
    </location>
</feature>
<comment type="caution">
    <text evidence="2">The sequence shown here is derived from an EMBL/GenBank/DDBJ whole genome shotgun (WGS) entry which is preliminary data.</text>
</comment>
<evidence type="ECO:0000313" key="3">
    <source>
        <dbReference type="Proteomes" id="UP000284706"/>
    </source>
</evidence>
<proteinExistence type="predicted"/>
<name>A0A409VXC9_9AGAR</name>
<dbReference type="AlphaFoldDB" id="A0A409VXC9"/>
<protein>
    <submittedName>
        <fullName evidence="2">Uncharacterized protein</fullName>
    </submittedName>
</protein>
<gene>
    <name evidence="2" type="ORF">CVT26_014227</name>
</gene>
<dbReference type="EMBL" id="NHYE01005523">
    <property type="protein sequence ID" value="PPQ70908.1"/>
    <property type="molecule type" value="Genomic_DNA"/>
</dbReference>
<reference evidence="2 3" key="1">
    <citation type="journal article" date="2018" name="Evol. Lett.">
        <title>Horizontal gene cluster transfer increased hallucinogenic mushroom diversity.</title>
        <authorList>
            <person name="Reynolds H.T."/>
            <person name="Vijayakumar V."/>
            <person name="Gluck-Thaler E."/>
            <person name="Korotkin H.B."/>
            <person name="Matheny P.B."/>
            <person name="Slot J.C."/>
        </authorList>
    </citation>
    <scope>NUCLEOTIDE SEQUENCE [LARGE SCALE GENOMIC DNA]</scope>
    <source>
        <strain evidence="2 3">SRW20</strain>
    </source>
</reference>
<feature type="compositionally biased region" description="Low complexity" evidence="1">
    <location>
        <begin position="227"/>
        <end position="238"/>
    </location>
</feature>
<keyword evidence="3" id="KW-1185">Reference proteome</keyword>
<feature type="region of interest" description="Disordered" evidence="1">
    <location>
        <begin position="218"/>
        <end position="241"/>
    </location>
</feature>
<accession>A0A409VXC9</accession>
<dbReference type="InParanoid" id="A0A409VXC9"/>
<evidence type="ECO:0000313" key="2">
    <source>
        <dbReference type="EMBL" id="PPQ70908.1"/>
    </source>
</evidence>
<evidence type="ECO:0000256" key="1">
    <source>
        <dbReference type="SAM" id="MobiDB-lite"/>
    </source>
</evidence>
<dbReference type="Proteomes" id="UP000284706">
    <property type="component" value="Unassembled WGS sequence"/>
</dbReference>
<organism evidence="2 3">
    <name type="scientific">Gymnopilus dilepis</name>
    <dbReference type="NCBI Taxonomy" id="231916"/>
    <lineage>
        <taxon>Eukaryota</taxon>
        <taxon>Fungi</taxon>
        <taxon>Dikarya</taxon>
        <taxon>Basidiomycota</taxon>
        <taxon>Agaricomycotina</taxon>
        <taxon>Agaricomycetes</taxon>
        <taxon>Agaricomycetidae</taxon>
        <taxon>Agaricales</taxon>
        <taxon>Agaricineae</taxon>
        <taxon>Hymenogastraceae</taxon>
        <taxon>Gymnopilus</taxon>
    </lineage>
</organism>
<sequence length="374" mass="39297">MSSVFRLGIISHSGRDFSVQEPLTRAWTIFEASKREIKGGGALESYPTSSSPFADMKSSGLSAFVALALVLSTSAAPTPSHAAVEENAANAEDAYLPLPGYRPAFVRPFYRPLHRPPSPVARVANDALGVASDVASTAGNIVGSVLHGILRRDTEDEDFILPGLARLNILLHNKLSGAAAPLLKTVTDAAAAATAPVSGVAKVADDLTTREVDAAMIKKRPRRVPHTDTTGAEATEAAPPFDANELSYRRDLAVLPAFLQTLQQNPALLKALSARLAAKAAPVADVADAVTRREVDSSQVSSVKKKGKRISHPPPAAADAPPATDADAALTEDAALTGRDIEFNPALLQALQRNPRLAEALKQRLAQKTGSIPV</sequence>